<name>A0A540VPQ2_9GAMM</name>
<accession>A0A540VPQ2</accession>
<dbReference type="AlphaFoldDB" id="A0A540VPQ2"/>
<gene>
    <name evidence="1" type="ORF">FKY71_12300</name>
</gene>
<proteinExistence type="predicted"/>
<dbReference type="Proteomes" id="UP000315400">
    <property type="component" value="Unassembled WGS sequence"/>
</dbReference>
<organism evidence="1 2">
    <name type="scientific">Spiribacter salinus</name>
    <dbReference type="NCBI Taxonomy" id="1335746"/>
    <lineage>
        <taxon>Bacteria</taxon>
        <taxon>Pseudomonadati</taxon>
        <taxon>Pseudomonadota</taxon>
        <taxon>Gammaproteobacteria</taxon>
        <taxon>Chromatiales</taxon>
        <taxon>Ectothiorhodospiraceae</taxon>
        <taxon>Spiribacter</taxon>
    </lineage>
</organism>
<comment type="caution">
    <text evidence="1">The sequence shown here is derived from an EMBL/GenBank/DDBJ whole genome shotgun (WGS) entry which is preliminary data.</text>
</comment>
<dbReference type="EMBL" id="VIFK01000145">
    <property type="protein sequence ID" value="TQE98725.1"/>
    <property type="molecule type" value="Genomic_DNA"/>
</dbReference>
<protein>
    <submittedName>
        <fullName evidence="1">Uncharacterized protein</fullName>
    </submittedName>
</protein>
<evidence type="ECO:0000313" key="2">
    <source>
        <dbReference type="Proteomes" id="UP000315400"/>
    </source>
</evidence>
<sequence>MTQDPGPETAEQIIKNLHNFNRKERDHLMKFALSDSPSQPQLSKGLWRAIRPENSRRQRPNPDGIFVGMDYHLNWLYAALMLPGTYEQDGMRHQPNQWPEYARTQKHAKRLPIEGNQEDVDLLVAFTGDKDMLHLALIEAKLTSGWNSKQFRSKVGRLNLIRKAARGQKYAGPDIHWQFILASPKPPENGAFSETSLAEMPRWIKAESKEGSSLRHFAFGPERFYQVKRESSKGHYWQVQLI</sequence>
<evidence type="ECO:0000313" key="1">
    <source>
        <dbReference type="EMBL" id="TQE98725.1"/>
    </source>
</evidence>
<reference evidence="1 2" key="1">
    <citation type="submission" date="2019-06" db="EMBL/GenBank/DDBJ databases">
        <title>Metagenome assembled Genome of Spiribacter salinus SL48-SHIP from the microbial mat of Salt Lake 48 (Novosibirsk region, Russia).</title>
        <authorList>
            <person name="Shipova A."/>
            <person name="Rozanov A.S."/>
            <person name="Bryanskaya A.V."/>
            <person name="Peltek S.E."/>
        </authorList>
    </citation>
    <scope>NUCLEOTIDE SEQUENCE [LARGE SCALE GENOMIC DNA]</scope>
    <source>
        <strain evidence="1">SL48-SHIP-2</strain>
    </source>
</reference>